<comment type="subcellular location">
    <subcellularLocation>
        <location evidence="2">Nucleus</location>
    </subcellularLocation>
</comment>
<evidence type="ECO:0000313" key="5">
    <source>
        <dbReference type="Proteomes" id="UP000053593"/>
    </source>
</evidence>
<comment type="function">
    <text evidence="2">Regulator of type 1 phosphatases which maintains protein phosphatase activity under strict control.</text>
</comment>
<feature type="compositionally biased region" description="Acidic residues" evidence="3">
    <location>
        <begin position="95"/>
        <end position="110"/>
    </location>
</feature>
<dbReference type="PANTHER" id="PTHR20835">
    <property type="entry name" value="E3 UBIQUITIN-PROTEIN LIGASE PPP1R11-RELATED"/>
    <property type="match status" value="1"/>
</dbReference>
<keyword evidence="2" id="KW-0539">Nucleus</keyword>
<dbReference type="GO" id="GO:0005634">
    <property type="term" value="C:nucleus"/>
    <property type="evidence" value="ECO:0007669"/>
    <property type="project" value="UniProtKB-SubCell"/>
</dbReference>
<dbReference type="HOGENOM" id="CLU_098333_0_2_1"/>
<proteinExistence type="inferred from homology"/>
<organism evidence="4 5">
    <name type="scientific">Collybiopsis luxurians FD-317 M1</name>
    <dbReference type="NCBI Taxonomy" id="944289"/>
    <lineage>
        <taxon>Eukaryota</taxon>
        <taxon>Fungi</taxon>
        <taxon>Dikarya</taxon>
        <taxon>Basidiomycota</taxon>
        <taxon>Agaricomycotina</taxon>
        <taxon>Agaricomycetes</taxon>
        <taxon>Agaricomycetidae</taxon>
        <taxon>Agaricales</taxon>
        <taxon>Marasmiineae</taxon>
        <taxon>Omphalotaceae</taxon>
        <taxon>Collybiopsis</taxon>
        <taxon>Collybiopsis luxurians</taxon>
    </lineage>
</organism>
<dbReference type="Proteomes" id="UP000053593">
    <property type="component" value="Unassembled WGS sequence"/>
</dbReference>
<evidence type="ECO:0000256" key="2">
    <source>
        <dbReference type="RuleBase" id="RU367162"/>
    </source>
</evidence>
<evidence type="ECO:0000313" key="4">
    <source>
        <dbReference type="EMBL" id="KIK52661.1"/>
    </source>
</evidence>
<dbReference type="OrthoDB" id="307488at2759"/>
<reference evidence="4 5" key="1">
    <citation type="submission" date="2014-04" db="EMBL/GenBank/DDBJ databases">
        <title>Evolutionary Origins and Diversification of the Mycorrhizal Mutualists.</title>
        <authorList>
            <consortium name="DOE Joint Genome Institute"/>
            <consortium name="Mycorrhizal Genomics Consortium"/>
            <person name="Kohler A."/>
            <person name="Kuo A."/>
            <person name="Nagy L.G."/>
            <person name="Floudas D."/>
            <person name="Copeland A."/>
            <person name="Barry K.W."/>
            <person name="Cichocki N."/>
            <person name="Veneault-Fourrey C."/>
            <person name="LaButti K."/>
            <person name="Lindquist E.A."/>
            <person name="Lipzen A."/>
            <person name="Lundell T."/>
            <person name="Morin E."/>
            <person name="Murat C."/>
            <person name="Riley R."/>
            <person name="Ohm R."/>
            <person name="Sun H."/>
            <person name="Tunlid A."/>
            <person name="Henrissat B."/>
            <person name="Grigoriev I.V."/>
            <person name="Hibbett D.S."/>
            <person name="Martin F."/>
        </authorList>
    </citation>
    <scope>NUCLEOTIDE SEQUENCE [LARGE SCALE GENOMIC DNA]</scope>
    <source>
        <strain evidence="4 5">FD-317 M1</strain>
    </source>
</reference>
<evidence type="ECO:0000256" key="1">
    <source>
        <dbReference type="ARBA" id="ARBA00005605"/>
    </source>
</evidence>
<evidence type="ECO:0000256" key="3">
    <source>
        <dbReference type="SAM" id="MobiDB-lite"/>
    </source>
</evidence>
<dbReference type="GO" id="GO:0004865">
    <property type="term" value="F:protein serine/threonine phosphatase inhibitor activity"/>
    <property type="evidence" value="ECO:0007669"/>
    <property type="project" value="UniProtKB-UniRule"/>
</dbReference>
<gene>
    <name evidence="4" type="ORF">GYMLUDRAFT_49813</name>
</gene>
<sequence length="167" mass="18301">MSYRTALRRPNTAAPTDGSRTITITPTPAGEDNGSSSNDPEDSSTGVLRLRAASNSTRRPKQRVVWREDVVDNEGVGKKSSKICCIYHKPKAYDESSDEDDSDSDSDSDSSCDHDHPHGHNGHAHGHREGLQNRDDGASIEHIEHSEPQRNAYEIAPVSKKGKRKAT</sequence>
<keyword evidence="5" id="KW-1185">Reference proteome</keyword>
<dbReference type="Pfam" id="PF07491">
    <property type="entry name" value="PPI_Ypi1"/>
    <property type="match status" value="1"/>
</dbReference>
<feature type="compositionally biased region" description="Basic and acidic residues" evidence="3">
    <location>
        <begin position="127"/>
        <end position="148"/>
    </location>
</feature>
<dbReference type="EMBL" id="KN834839">
    <property type="protein sequence ID" value="KIK52661.1"/>
    <property type="molecule type" value="Genomic_DNA"/>
</dbReference>
<comment type="similarity">
    <text evidence="1 2">Belongs to the YPI1 family.</text>
</comment>
<dbReference type="AlphaFoldDB" id="A0A0D0BDN9"/>
<dbReference type="PANTHER" id="PTHR20835:SF0">
    <property type="entry name" value="E3 UBIQUITIN-PROTEIN LIGASE PPP1R11"/>
    <property type="match status" value="1"/>
</dbReference>
<dbReference type="InterPro" id="IPR011107">
    <property type="entry name" value="PPI_Ypi1"/>
</dbReference>
<accession>A0A0D0BDN9</accession>
<feature type="compositionally biased region" description="Polar residues" evidence="3">
    <location>
        <begin position="33"/>
        <end position="46"/>
    </location>
</feature>
<dbReference type="GO" id="GO:0008157">
    <property type="term" value="F:protein phosphatase 1 binding"/>
    <property type="evidence" value="ECO:0007669"/>
    <property type="project" value="TreeGrafter"/>
</dbReference>
<feature type="region of interest" description="Disordered" evidence="3">
    <location>
        <begin position="1"/>
        <end position="167"/>
    </location>
</feature>
<protein>
    <recommendedName>
        <fullName evidence="2">Type 1 phosphatases regulator</fullName>
    </recommendedName>
</protein>
<name>A0A0D0BDN9_9AGAR</name>